<keyword evidence="2" id="KW-1185">Reference proteome</keyword>
<dbReference type="EMBL" id="JARAOO010000007">
    <property type="protein sequence ID" value="KAJ7961291.1"/>
    <property type="molecule type" value="Genomic_DNA"/>
</dbReference>
<evidence type="ECO:0000313" key="1">
    <source>
        <dbReference type="EMBL" id="KAJ7961291.1"/>
    </source>
</evidence>
<name>A0AAD7LPT1_QUISA</name>
<organism evidence="1 2">
    <name type="scientific">Quillaja saponaria</name>
    <name type="common">Soap bark tree</name>
    <dbReference type="NCBI Taxonomy" id="32244"/>
    <lineage>
        <taxon>Eukaryota</taxon>
        <taxon>Viridiplantae</taxon>
        <taxon>Streptophyta</taxon>
        <taxon>Embryophyta</taxon>
        <taxon>Tracheophyta</taxon>
        <taxon>Spermatophyta</taxon>
        <taxon>Magnoliopsida</taxon>
        <taxon>eudicotyledons</taxon>
        <taxon>Gunneridae</taxon>
        <taxon>Pentapetalae</taxon>
        <taxon>rosids</taxon>
        <taxon>fabids</taxon>
        <taxon>Fabales</taxon>
        <taxon>Quillajaceae</taxon>
        <taxon>Quillaja</taxon>
    </lineage>
</organism>
<dbReference type="AlphaFoldDB" id="A0AAD7LPT1"/>
<evidence type="ECO:0000313" key="2">
    <source>
        <dbReference type="Proteomes" id="UP001163823"/>
    </source>
</evidence>
<gene>
    <name evidence="1" type="ORF">O6P43_016651</name>
</gene>
<sequence>MRLNASQRLMGTAKQGRLRRVLSCRLVEGDAEGLTWYPSCLYGGPACPTNAVLSSPHLSGLLLPEFNGQHTALCQKGSCLLDS</sequence>
<dbReference type="KEGG" id="qsa:O6P43_016651"/>
<reference evidence="1" key="1">
    <citation type="journal article" date="2023" name="Science">
        <title>Elucidation of the pathway for biosynthesis of saponin adjuvants from the soapbark tree.</title>
        <authorList>
            <person name="Reed J."/>
            <person name="Orme A."/>
            <person name="El-Demerdash A."/>
            <person name="Owen C."/>
            <person name="Martin L.B.B."/>
            <person name="Misra R.C."/>
            <person name="Kikuchi S."/>
            <person name="Rejzek M."/>
            <person name="Martin A.C."/>
            <person name="Harkess A."/>
            <person name="Leebens-Mack J."/>
            <person name="Louveau T."/>
            <person name="Stephenson M.J."/>
            <person name="Osbourn A."/>
        </authorList>
    </citation>
    <scope>NUCLEOTIDE SEQUENCE</scope>
    <source>
        <strain evidence="1">S10</strain>
    </source>
</reference>
<proteinExistence type="predicted"/>
<accession>A0AAD7LPT1</accession>
<comment type="caution">
    <text evidence="1">The sequence shown here is derived from an EMBL/GenBank/DDBJ whole genome shotgun (WGS) entry which is preliminary data.</text>
</comment>
<dbReference type="Proteomes" id="UP001163823">
    <property type="component" value="Chromosome 7"/>
</dbReference>
<protein>
    <submittedName>
        <fullName evidence="1">Uncharacterized protein</fullName>
    </submittedName>
</protein>